<dbReference type="Proteomes" id="UP000237104">
    <property type="component" value="Unassembled WGS sequence"/>
</dbReference>
<sequence>MVDVLLIGWALSARSADPVSEPPQPIPTFTPSEPEATSTSGAAATIAIPSARLLSALDVNTAWRATTGECPTASATPELSTDAGATWQSTDATSDVQVTALQKLNVVSDTLVELVGLSAADCAPQFVKSFVAGNDYSDYAAQLEDQWYVNPAERSVVHTPAGDAAAPCAAVVALAPRTDAPGSGAILCSDTQVFVTEDSGDTWTGPTKVPGAVNLAVTQVGYLIAAVGLPECAGVQLAALSVEAMAATPTGCLPVGASAETMQGKVAVSEAAGAIWVWVGESVTRSIDKGQSWQ</sequence>
<evidence type="ECO:0000313" key="2">
    <source>
        <dbReference type="EMBL" id="POH62217.1"/>
    </source>
</evidence>
<organism evidence="2 3">
    <name type="scientific">Cryobacterium zongtaii</name>
    <dbReference type="NCBI Taxonomy" id="1259217"/>
    <lineage>
        <taxon>Bacteria</taxon>
        <taxon>Bacillati</taxon>
        <taxon>Actinomycetota</taxon>
        <taxon>Actinomycetes</taxon>
        <taxon>Micrococcales</taxon>
        <taxon>Microbacteriaceae</taxon>
        <taxon>Cryobacterium</taxon>
    </lineage>
</organism>
<name>A0A2S3Z9J8_9MICO</name>
<accession>A0A2S3Z9J8</accession>
<evidence type="ECO:0000313" key="3">
    <source>
        <dbReference type="Proteomes" id="UP000237104"/>
    </source>
</evidence>
<feature type="region of interest" description="Disordered" evidence="1">
    <location>
        <begin position="16"/>
        <end position="40"/>
    </location>
</feature>
<dbReference type="AlphaFoldDB" id="A0A2S3Z9J8"/>
<comment type="caution">
    <text evidence="2">The sequence shown here is derived from an EMBL/GenBank/DDBJ whole genome shotgun (WGS) entry which is preliminary data.</text>
</comment>
<dbReference type="SUPFAM" id="SSF110296">
    <property type="entry name" value="Oligoxyloglucan reducing end-specific cellobiohydrolase"/>
    <property type="match status" value="1"/>
</dbReference>
<proteinExistence type="predicted"/>
<reference evidence="2 3" key="1">
    <citation type="submission" date="2018-01" db="EMBL/GenBank/DDBJ databases">
        <title>Cryobacterium sp. nov., from glaciers in China.</title>
        <authorList>
            <person name="Liu Q."/>
            <person name="Xin Y.-H."/>
        </authorList>
    </citation>
    <scope>NUCLEOTIDE SEQUENCE [LARGE SCALE GENOMIC DNA]</scope>
    <source>
        <strain evidence="2 3">TMB1-8</strain>
    </source>
</reference>
<gene>
    <name evidence="2" type="ORF">C3B59_11675</name>
</gene>
<protein>
    <submittedName>
        <fullName evidence="2">Uncharacterized protein</fullName>
    </submittedName>
</protein>
<evidence type="ECO:0000256" key="1">
    <source>
        <dbReference type="SAM" id="MobiDB-lite"/>
    </source>
</evidence>
<dbReference type="EMBL" id="PPXF01000055">
    <property type="protein sequence ID" value="POH62217.1"/>
    <property type="molecule type" value="Genomic_DNA"/>
</dbReference>